<dbReference type="PANTHER" id="PTHR30531">
    <property type="entry name" value="FLAGELLAR BIOSYNTHETIC PROTEIN FLHB"/>
    <property type="match status" value="1"/>
</dbReference>
<evidence type="ECO:0000313" key="1">
    <source>
        <dbReference type="EMBL" id="KGA95886.1"/>
    </source>
</evidence>
<name>A0A094WGH2_ALKAL</name>
<keyword evidence="1" id="KW-0282">Flagellum</keyword>
<proteinExistence type="predicted"/>
<dbReference type="PANTHER" id="PTHR30531:SF12">
    <property type="entry name" value="FLAGELLAR BIOSYNTHETIC PROTEIN FLHB"/>
    <property type="match status" value="1"/>
</dbReference>
<accession>A0A094WGH2</accession>
<dbReference type="STRING" id="1218173.BALCAV_0219610"/>
<dbReference type="EMBL" id="ALPT02000095">
    <property type="protein sequence ID" value="KGA95886.1"/>
    <property type="molecule type" value="Genomic_DNA"/>
</dbReference>
<comment type="caution">
    <text evidence="1">The sequence shown here is derived from an EMBL/GenBank/DDBJ whole genome shotgun (WGS) entry which is preliminary data.</text>
</comment>
<dbReference type="Gene3D" id="3.40.1690.10">
    <property type="entry name" value="secretion proteins EscU"/>
    <property type="match status" value="1"/>
</dbReference>
<evidence type="ECO:0000313" key="4">
    <source>
        <dbReference type="Proteomes" id="UP000297014"/>
    </source>
</evidence>
<keyword evidence="1" id="KW-0969">Cilium</keyword>
<keyword evidence="3" id="KW-1185">Reference proteome</keyword>
<dbReference type="eggNOG" id="COG2257">
    <property type="taxonomic scope" value="Bacteria"/>
</dbReference>
<sequence>MNHYQYINQTKRQKQNGKSVAVIRYDEQNQDAPRVVAQGRGQIANQILDMAKEHNIEMQEDSHLLANLLEVDLGEQIPPQLYSVMAEILLMIESMERET</sequence>
<dbReference type="Proteomes" id="UP000297014">
    <property type="component" value="Unassembled WGS sequence"/>
</dbReference>
<dbReference type="InterPro" id="IPR006135">
    <property type="entry name" value="T3SS_substrate_exporter"/>
</dbReference>
<dbReference type="GO" id="GO:0005886">
    <property type="term" value="C:plasma membrane"/>
    <property type="evidence" value="ECO:0007669"/>
    <property type="project" value="TreeGrafter"/>
</dbReference>
<evidence type="ECO:0000313" key="2">
    <source>
        <dbReference type="EMBL" id="THG90217.1"/>
    </source>
</evidence>
<protein>
    <submittedName>
        <fullName evidence="2">Flagellar biosynthesis FlhS</fullName>
    </submittedName>
    <submittedName>
        <fullName evidence="1">Flagellar biosynthesis protein FlhS</fullName>
    </submittedName>
</protein>
<dbReference type="RefSeq" id="WP_003324239.1">
    <property type="nucleotide sequence ID" value="NZ_ALPT02000095.1"/>
</dbReference>
<organism evidence="1 3">
    <name type="scientific">Alkalihalobacillus alcalophilus ATCC 27647 = CGMCC 1.3604</name>
    <dbReference type="NCBI Taxonomy" id="1218173"/>
    <lineage>
        <taxon>Bacteria</taxon>
        <taxon>Bacillati</taxon>
        <taxon>Bacillota</taxon>
        <taxon>Bacilli</taxon>
        <taxon>Bacillales</taxon>
        <taxon>Bacillaceae</taxon>
        <taxon>Alkalihalobacillus</taxon>
    </lineage>
</organism>
<gene>
    <name evidence="2" type="ORF">AJ85_12075</name>
    <name evidence="1" type="ORF">BALCAV_0219610</name>
</gene>
<dbReference type="Pfam" id="PF01312">
    <property type="entry name" value="Bac_export_2"/>
    <property type="match status" value="1"/>
</dbReference>
<dbReference type="SUPFAM" id="SSF160544">
    <property type="entry name" value="EscU C-terminal domain-like"/>
    <property type="match status" value="1"/>
</dbReference>
<dbReference type="GO" id="GO:0009306">
    <property type="term" value="P:protein secretion"/>
    <property type="evidence" value="ECO:0007669"/>
    <property type="project" value="InterPro"/>
</dbReference>
<evidence type="ECO:0000313" key="3">
    <source>
        <dbReference type="Proteomes" id="UP000002754"/>
    </source>
</evidence>
<dbReference type="Proteomes" id="UP000002754">
    <property type="component" value="Unassembled WGS sequence"/>
</dbReference>
<reference evidence="1 3" key="1">
    <citation type="journal article" date="2014" name="Genome Announc.">
        <title>Draft Genome Sequence of Bacillus alcalophilus AV1934, a Classic Alkaliphile Isolated from Human Feces in 1934.</title>
        <authorList>
            <person name="Attie O."/>
            <person name="Jayaprakash A."/>
            <person name="Shah H."/>
            <person name="Paulsen I.T."/>
            <person name="Morino M."/>
            <person name="Takahashi Y."/>
            <person name="Narumi I."/>
            <person name="Sachidanandam R."/>
            <person name="Satoh K."/>
            <person name="Ito M."/>
            <person name="Krulwich T.A."/>
        </authorList>
    </citation>
    <scope>NUCLEOTIDE SEQUENCE [LARGE SCALE GENOMIC DNA]</scope>
    <source>
        <strain evidence="1 3">AV1934</strain>
    </source>
</reference>
<keyword evidence="1" id="KW-0966">Cell projection</keyword>
<dbReference type="OrthoDB" id="9810419at2"/>
<dbReference type="EMBL" id="JALP01000166">
    <property type="protein sequence ID" value="THG90217.1"/>
    <property type="molecule type" value="Genomic_DNA"/>
</dbReference>
<dbReference type="AlphaFoldDB" id="A0A094WGH2"/>
<dbReference type="InterPro" id="IPR029025">
    <property type="entry name" value="T3SS_substrate_exporter_C"/>
</dbReference>
<reference evidence="2 4" key="2">
    <citation type="submission" date="2014-01" db="EMBL/GenBank/DDBJ databases">
        <title>Draft genome sequencing of Bacillus alcalophilus CGMCC 1.3604.</title>
        <authorList>
            <person name="Yang J."/>
            <person name="Diao L."/>
            <person name="Yang S."/>
        </authorList>
    </citation>
    <scope>NUCLEOTIDE SEQUENCE [LARGE SCALE GENOMIC DNA]</scope>
    <source>
        <strain evidence="2 4">CGMCC 1.3604</strain>
    </source>
</reference>